<comment type="caution">
    <text evidence="4">The sequence shown here is derived from an EMBL/GenBank/DDBJ whole genome shotgun (WGS) entry which is preliminary data.</text>
</comment>
<feature type="compositionally biased region" description="Basic residues" evidence="1">
    <location>
        <begin position="54"/>
        <end position="68"/>
    </location>
</feature>
<feature type="non-terminal residue" evidence="4">
    <location>
        <position position="131"/>
    </location>
</feature>
<dbReference type="EMBL" id="CAJOBO010009110">
    <property type="protein sequence ID" value="CAF4589715.1"/>
    <property type="molecule type" value="Genomic_DNA"/>
</dbReference>
<dbReference type="EMBL" id="CAJOBQ010003382">
    <property type="protein sequence ID" value="CAF4604330.1"/>
    <property type="molecule type" value="Genomic_DNA"/>
</dbReference>
<dbReference type="AlphaFoldDB" id="A0A821CCN2"/>
<feature type="compositionally biased region" description="Polar residues" evidence="1">
    <location>
        <begin position="7"/>
        <end position="39"/>
    </location>
</feature>
<proteinExistence type="predicted"/>
<evidence type="ECO:0000313" key="6">
    <source>
        <dbReference type="Proteomes" id="UP000663862"/>
    </source>
</evidence>
<evidence type="ECO:0000313" key="7">
    <source>
        <dbReference type="Proteomes" id="UP000663873"/>
    </source>
</evidence>
<evidence type="ECO:0000256" key="1">
    <source>
        <dbReference type="SAM" id="MobiDB-lite"/>
    </source>
</evidence>
<name>A0A821CCN2_9BILA</name>
<dbReference type="EMBL" id="CAJOBP010045986">
    <property type="protein sequence ID" value="CAF4789250.1"/>
    <property type="molecule type" value="Genomic_DNA"/>
</dbReference>
<protein>
    <submittedName>
        <fullName evidence="4">Uncharacterized protein</fullName>
    </submittedName>
</protein>
<gene>
    <name evidence="3" type="ORF">HFQ381_LOCUS32965</name>
    <name evidence="2" type="ORF">LUA448_LOCUS23611</name>
    <name evidence="4" type="ORF">TSG867_LOCUS28025</name>
    <name evidence="5" type="ORF">UJA718_LOCUS40759</name>
</gene>
<keyword evidence="7" id="KW-1185">Reference proteome</keyword>
<feature type="compositionally biased region" description="Polar residues" evidence="1">
    <location>
        <begin position="101"/>
        <end position="113"/>
    </location>
</feature>
<dbReference type="Proteomes" id="UP000663873">
    <property type="component" value="Unassembled WGS sequence"/>
</dbReference>
<dbReference type="Proteomes" id="UP000663862">
    <property type="component" value="Unassembled WGS sequence"/>
</dbReference>
<dbReference type="EMBL" id="CAJNYD010003073">
    <property type="protein sequence ID" value="CAF3474582.1"/>
    <property type="molecule type" value="Genomic_DNA"/>
</dbReference>
<feature type="compositionally biased region" description="Low complexity" evidence="1">
    <location>
        <begin position="69"/>
        <end position="83"/>
    </location>
</feature>
<evidence type="ECO:0000313" key="5">
    <source>
        <dbReference type="EMBL" id="CAF4789250.1"/>
    </source>
</evidence>
<feature type="region of interest" description="Disordered" evidence="1">
    <location>
        <begin position="1"/>
        <end position="113"/>
    </location>
</feature>
<accession>A0A821CCN2</accession>
<evidence type="ECO:0000313" key="3">
    <source>
        <dbReference type="EMBL" id="CAF4589715.1"/>
    </source>
</evidence>
<dbReference type="Proteomes" id="UP000663833">
    <property type="component" value="Unassembled WGS sequence"/>
</dbReference>
<organism evidence="4 6">
    <name type="scientific">Rotaria socialis</name>
    <dbReference type="NCBI Taxonomy" id="392032"/>
    <lineage>
        <taxon>Eukaryota</taxon>
        <taxon>Metazoa</taxon>
        <taxon>Spiralia</taxon>
        <taxon>Gnathifera</taxon>
        <taxon>Rotifera</taxon>
        <taxon>Eurotatoria</taxon>
        <taxon>Bdelloidea</taxon>
        <taxon>Philodinida</taxon>
        <taxon>Philodinidae</taxon>
        <taxon>Rotaria</taxon>
    </lineage>
</organism>
<sequence>MEDQELPSESTSRPIFRQNLNKTISSANTHIGNSSSSKVPNKIVKLTSTTAKRNNPKTKRQFGSRQKRTYTQSTPKSKTPTTTFDNYSSTDDDMIGDHGSTPVQKSRSNNSSTCQININVEENLIHLDDPL</sequence>
<evidence type="ECO:0000313" key="2">
    <source>
        <dbReference type="EMBL" id="CAF3474582.1"/>
    </source>
</evidence>
<dbReference type="Proteomes" id="UP000663851">
    <property type="component" value="Unassembled WGS sequence"/>
</dbReference>
<evidence type="ECO:0000313" key="4">
    <source>
        <dbReference type="EMBL" id="CAF4604330.1"/>
    </source>
</evidence>
<reference evidence="4" key="1">
    <citation type="submission" date="2021-02" db="EMBL/GenBank/DDBJ databases">
        <authorList>
            <person name="Nowell W R."/>
        </authorList>
    </citation>
    <scope>NUCLEOTIDE SEQUENCE</scope>
</reference>